<evidence type="ECO:0000256" key="9">
    <source>
        <dbReference type="SAM" id="Phobius"/>
    </source>
</evidence>
<evidence type="ECO:0000256" key="8">
    <source>
        <dbReference type="ARBA" id="ARBA00023136"/>
    </source>
</evidence>
<keyword evidence="8 9" id="KW-0472">Membrane</keyword>
<evidence type="ECO:0000256" key="7">
    <source>
        <dbReference type="ARBA" id="ARBA00022989"/>
    </source>
</evidence>
<feature type="transmembrane region" description="Helical" evidence="9">
    <location>
        <begin position="61"/>
        <end position="78"/>
    </location>
</feature>
<dbReference type="PANTHER" id="PTHR22760">
    <property type="entry name" value="GLYCOSYLTRANSFERASE"/>
    <property type="match status" value="1"/>
</dbReference>
<accession>A0A846MBY3</accession>
<evidence type="ECO:0000256" key="6">
    <source>
        <dbReference type="ARBA" id="ARBA00022824"/>
    </source>
</evidence>
<evidence type="ECO:0000256" key="5">
    <source>
        <dbReference type="ARBA" id="ARBA00022692"/>
    </source>
</evidence>
<name>A0A846MBY3_9SPHN</name>
<sequence>MTSRTQIWLLLLLAFSVRVAALLPFSMHHPDEIFQYLEQSHRLIFEYGTVPWEYRYGMRSWLIPLLASPLMALGYFLAPSTILYAKLPALLPIASGLSITWAAWAFGRRMGPLQGLIAGFVAAIWFEQIFFSVHLLTEVLATGCILPAAVLLTDRDVSRRQWLLAGFLLGLAFILRFQYAPAIALLLLISSVGYVRRCWMPIAAGGLTALILSMGVDLTMGEVPFSWIIENIQQNLVFNRSDNYGVDPPAAYFSMIWQYWRWAAVPIFLLMLPAIEKNRAIFYTALINILIHMAIGHKEYRFIFLSVTILVILAAMGTAELAARYAVDRKLVKLALLLSFLGSSVSLALAEPMLSRWTAFGSGMELARRYGASPRSCGLALHRINFWQTGGYSYLHRDVPTYLTGWSDNDRMSLRDFRNAAGAFNAVIAPQGAIPNGLGFRRSECAGSEAGENMADARLCLYVRLGGCEPRAAKNWAVQNVLLRHDQ</sequence>
<keyword evidence="7 9" id="KW-1133">Transmembrane helix</keyword>
<dbReference type="AlphaFoldDB" id="A0A846MBY3"/>
<feature type="transmembrane region" description="Helical" evidence="9">
    <location>
        <begin position="85"/>
        <end position="104"/>
    </location>
</feature>
<evidence type="ECO:0000313" key="11">
    <source>
        <dbReference type="Proteomes" id="UP000576821"/>
    </source>
</evidence>
<feature type="transmembrane region" description="Helical" evidence="9">
    <location>
        <begin position="280"/>
        <end position="296"/>
    </location>
</feature>
<dbReference type="Proteomes" id="UP000576821">
    <property type="component" value="Unassembled WGS sequence"/>
</dbReference>
<dbReference type="InterPro" id="IPR005599">
    <property type="entry name" value="GPI_mannosylTrfase"/>
</dbReference>
<feature type="transmembrane region" description="Helical" evidence="9">
    <location>
        <begin position="331"/>
        <end position="350"/>
    </location>
</feature>
<comment type="subcellular location">
    <subcellularLocation>
        <location evidence="1">Endomembrane system</location>
        <topology evidence="1">Multi-pass membrane protein</topology>
    </subcellularLocation>
    <subcellularLocation>
        <location evidence="2">Endoplasmic reticulum membrane</location>
    </subcellularLocation>
</comment>
<feature type="transmembrane region" description="Helical" evidence="9">
    <location>
        <begin position="164"/>
        <end position="189"/>
    </location>
</feature>
<evidence type="ECO:0000313" key="10">
    <source>
        <dbReference type="EMBL" id="NIJ15295.1"/>
    </source>
</evidence>
<dbReference type="GO" id="GO:0000030">
    <property type="term" value="F:mannosyltransferase activity"/>
    <property type="evidence" value="ECO:0007669"/>
    <property type="project" value="TreeGrafter"/>
</dbReference>
<proteinExistence type="predicted"/>
<reference evidence="10 11" key="1">
    <citation type="submission" date="2020-03" db="EMBL/GenBank/DDBJ databases">
        <title>Genomic Encyclopedia of Type Strains, Phase IV (KMG-IV): sequencing the most valuable type-strain genomes for metagenomic binning, comparative biology and taxonomic classification.</title>
        <authorList>
            <person name="Goeker M."/>
        </authorList>
    </citation>
    <scope>NUCLEOTIDE SEQUENCE [LARGE SCALE GENOMIC DNA]</scope>
    <source>
        <strain evidence="10 11">DSM 21299</strain>
    </source>
</reference>
<keyword evidence="11" id="KW-1185">Reference proteome</keyword>
<keyword evidence="3" id="KW-0328">Glycosyltransferase</keyword>
<evidence type="ECO:0000256" key="2">
    <source>
        <dbReference type="ARBA" id="ARBA00004586"/>
    </source>
</evidence>
<gene>
    <name evidence="10" type="ORF">FHS54_000244</name>
</gene>
<evidence type="ECO:0000256" key="4">
    <source>
        <dbReference type="ARBA" id="ARBA00022679"/>
    </source>
</evidence>
<protein>
    <recommendedName>
        <fullName evidence="12">Alg9-like mannosyltransferase family protein</fullName>
    </recommendedName>
</protein>
<evidence type="ECO:0000256" key="1">
    <source>
        <dbReference type="ARBA" id="ARBA00004127"/>
    </source>
</evidence>
<comment type="caution">
    <text evidence="10">The sequence shown here is derived from an EMBL/GenBank/DDBJ whole genome shotgun (WGS) entry which is preliminary data.</text>
</comment>
<organism evidence="10 11">
    <name type="scientific">Sphingobium vermicomposti</name>
    <dbReference type="NCBI Taxonomy" id="529005"/>
    <lineage>
        <taxon>Bacteria</taxon>
        <taxon>Pseudomonadati</taxon>
        <taxon>Pseudomonadota</taxon>
        <taxon>Alphaproteobacteria</taxon>
        <taxon>Sphingomonadales</taxon>
        <taxon>Sphingomonadaceae</taxon>
        <taxon>Sphingobium</taxon>
    </lineage>
</organism>
<keyword evidence="6" id="KW-0256">Endoplasmic reticulum</keyword>
<feature type="transmembrane region" description="Helical" evidence="9">
    <location>
        <begin position="302"/>
        <end position="319"/>
    </location>
</feature>
<dbReference type="GO" id="GO:0012505">
    <property type="term" value="C:endomembrane system"/>
    <property type="evidence" value="ECO:0007669"/>
    <property type="project" value="UniProtKB-SubCell"/>
</dbReference>
<evidence type="ECO:0000256" key="3">
    <source>
        <dbReference type="ARBA" id="ARBA00022676"/>
    </source>
</evidence>
<feature type="transmembrane region" description="Helical" evidence="9">
    <location>
        <begin position="259"/>
        <end position="275"/>
    </location>
</feature>
<dbReference type="RefSeq" id="WP_167301965.1">
    <property type="nucleotide sequence ID" value="NZ_JAASQR010000001.1"/>
</dbReference>
<feature type="transmembrane region" description="Helical" evidence="9">
    <location>
        <begin position="110"/>
        <end position="126"/>
    </location>
</feature>
<feature type="transmembrane region" description="Helical" evidence="9">
    <location>
        <begin position="198"/>
        <end position="216"/>
    </location>
</feature>
<dbReference type="Pfam" id="PF03901">
    <property type="entry name" value="Glyco_transf_22"/>
    <property type="match status" value="1"/>
</dbReference>
<dbReference type="EMBL" id="JAASQR010000001">
    <property type="protein sequence ID" value="NIJ15295.1"/>
    <property type="molecule type" value="Genomic_DNA"/>
</dbReference>
<keyword evidence="5 9" id="KW-0812">Transmembrane</keyword>
<evidence type="ECO:0008006" key="12">
    <source>
        <dbReference type="Google" id="ProtNLM"/>
    </source>
</evidence>
<feature type="transmembrane region" description="Helical" evidence="9">
    <location>
        <begin position="133"/>
        <end position="152"/>
    </location>
</feature>
<keyword evidence="4" id="KW-0808">Transferase</keyword>